<dbReference type="PROSITE" id="PS50883">
    <property type="entry name" value="EAL"/>
    <property type="match status" value="1"/>
</dbReference>
<dbReference type="SUPFAM" id="SSF141868">
    <property type="entry name" value="EAL domain-like"/>
    <property type="match status" value="1"/>
</dbReference>
<dbReference type="EMBL" id="MUBC01000017">
    <property type="protein sequence ID" value="ONM44099.1"/>
    <property type="molecule type" value="Genomic_DNA"/>
</dbReference>
<evidence type="ECO:0008006" key="6">
    <source>
        <dbReference type="Google" id="ProtNLM"/>
    </source>
</evidence>
<dbReference type="Pfam" id="PF00563">
    <property type="entry name" value="EAL"/>
    <property type="match status" value="1"/>
</dbReference>
<dbReference type="NCBIfam" id="TIGR00254">
    <property type="entry name" value="GGDEF"/>
    <property type="match status" value="1"/>
</dbReference>
<dbReference type="OrthoDB" id="6168558at2"/>
<reference evidence="4 5" key="1">
    <citation type="submission" date="2017-01" db="EMBL/GenBank/DDBJ databases">
        <title>Draft genome sequence of Pseudomonas pachastrellae type strain CCUG 46540T from a deep sea.</title>
        <authorList>
            <person name="Gomila M."/>
            <person name="Mulet M."/>
            <person name="Lalucat J."/>
            <person name="Garcia-Valdes E."/>
        </authorList>
    </citation>
    <scope>NUCLEOTIDE SEQUENCE [LARGE SCALE GENOMIC DNA]</scope>
    <source>
        <strain evidence="4 5">CCUG 46540</strain>
    </source>
</reference>
<keyword evidence="1" id="KW-0472">Membrane</keyword>
<sequence>MLPVKRAIMILLSLMVGLVLVVSWLMASANLEFAEKAMAQLRQRQIADTFYANLDRINAHHRLMAQSTAGLARAGSLMPRPGEELDDSLRRALRDFPDTHGSTLWYANAALPARYAYRQEQRLAVTDVPSAEQAQLREWFQRLRAANAAADSDPSQNWTAAYYKDSISSVVISHATLITNNAGTPIGLAVTDWLADDIIRTISRVEVTPGTFSFLLDHANRNLSSLSAATDQAQAQPLINAVIDLQLGNQLEPQTLPQIVNARQLTAPLQQLQQTLAGDDYRLFFARSQAGMIFGIGVPQAEIDAVLAPMRESNLRIQLIAGVIMLLISGLVLYLVAGTLRQLQNLYTDSLTGLPNRERLLADLKKSHTASLILLNIDSFKEINDFYGHSCGDHVIISLAHALQEKLDTNPDWRGARLYRMPADELAIWLPGHHNAEQLTPALEDLLAFIGELQVRWEDQPLTLNASLGVACSQQGNAADLSGEQLLHGANIALELARLNLESFVFYDASQRVREGYEQNLIGANRLRAALDSGRIVAFYQPILNLATGQIDKYECLVRMLDEQGEPVSPVHFLDLAKKIRLYRTLTRRMVDLALERFEGQPWSFSLNLSCEDLLDPELSDHILDSIASRGMGKQVIFEILESEGIENYSAVRQFIDRAKAQGCRIAIDDFGTGYSNFEHLLRLDVDLIKIDGSLIRQLDSNPTALTLCRGIVQFAQELSMQTVAEFVHNPAVLNQVRALGIQHAQGAAIGMPSASLITEIRVLDADKPSASS</sequence>
<dbReference type="SUPFAM" id="SSF55073">
    <property type="entry name" value="Nucleotide cyclase"/>
    <property type="match status" value="1"/>
</dbReference>
<name>A0A1S8DGX6_9GAMM</name>
<dbReference type="PANTHER" id="PTHR33121">
    <property type="entry name" value="CYCLIC DI-GMP PHOSPHODIESTERASE PDEF"/>
    <property type="match status" value="1"/>
</dbReference>
<dbReference type="InterPro" id="IPR029787">
    <property type="entry name" value="Nucleotide_cyclase"/>
</dbReference>
<dbReference type="SMART" id="SM00267">
    <property type="entry name" value="GGDEF"/>
    <property type="match status" value="1"/>
</dbReference>
<proteinExistence type="predicted"/>
<dbReference type="GO" id="GO:0071111">
    <property type="term" value="F:cyclic-guanylate-specific phosphodiesterase activity"/>
    <property type="evidence" value="ECO:0007669"/>
    <property type="project" value="InterPro"/>
</dbReference>
<keyword evidence="1" id="KW-1133">Transmembrane helix</keyword>
<keyword evidence="5" id="KW-1185">Reference proteome</keyword>
<evidence type="ECO:0000259" key="2">
    <source>
        <dbReference type="PROSITE" id="PS50883"/>
    </source>
</evidence>
<evidence type="ECO:0000259" key="3">
    <source>
        <dbReference type="PROSITE" id="PS50887"/>
    </source>
</evidence>
<evidence type="ECO:0000313" key="4">
    <source>
        <dbReference type="EMBL" id="ONM44099.1"/>
    </source>
</evidence>
<dbReference type="CDD" id="cd01949">
    <property type="entry name" value="GGDEF"/>
    <property type="match status" value="1"/>
</dbReference>
<dbReference type="Pfam" id="PF00990">
    <property type="entry name" value="GGDEF"/>
    <property type="match status" value="1"/>
</dbReference>
<dbReference type="Proteomes" id="UP000242847">
    <property type="component" value="Unassembled WGS sequence"/>
</dbReference>
<dbReference type="Gene3D" id="3.30.70.270">
    <property type="match status" value="1"/>
</dbReference>
<evidence type="ECO:0000256" key="1">
    <source>
        <dbReference type="SAM" id="Phobius"/>
    </source>
</evidence>
<dbReference type="CDD" id="cd01948">
    <property type="entry name" value="EAL"/>
    <property type="match status" value="1"/>
</dbReference>
<dbReference type="Gene3D" id="3.30.450.20">
    <property type="entry name" value="PAS domain"/>
    <property type="match status" value="1"/>
</dbReference>
<feature type="transmembrane region" description="Helical" evidence="1">
    <location>
        <begin position="317"/>
        <end position="337"/>
    </location>
</feature>
<dbReference type="InterPro" id="IPR035919">
    <property type="entry name" value="EAL_sf"/>
</dbReference>
<dbReference type="PROSITE" id="PS50887">
    <property type="entry name" value="GGDEF"/>
    <property type="match status" value="1"/>
</dbReference>
<evidence type="ECO:0000313" key="5">
    <source>
        <dbReference type="Proteomes" id="UP000242847"/>
    </source>
</evidence>
<feature type="domain" description="GGDEF" evidence="3">
    <location>
        <begin position="368"/>
        <end position="509"/>
    </location>
</feature>
<dbReference type="STRING" id="254161.SAMN05216256_11638"/>
<dbReference type="RefSeq" id="WP_083726978.1">
    <property type="nucleotide sequence ID" value="NZ_FOUD01000016.1"/>
</dbReference>
<dbReference type="InterPro" id="IPR000160">
    <property type="entry name" value="GGDEF_dom"/>
</dbReference>
<protein>
    <recommendedName>
        <fullName evidence="6">Sensor domain-containing phosphodiesterase</fullName>
    </recommendedName>
</protein>
<dbReference type="InterPro" id="IPR001633">
    <property type="entry name" value="EAL_dom"/>
</dbReference>
<gene>
    <name evidence="4" type="ORF">BXT89_09300</name>
</gene>
<dbReference type="AlphaFoldDB" id="A0A1S8DGX6"/>
<keyword evidence="1" id="KW-0812">Transmembrane</keyword>
<organism evidence="4 5">
    <name type="scientific">Halopseudomonas pachastrellae</name>
    <dbReference type="NCBI Taxonomy" id="254161"/>
    <lineage>
        <taxon>Bacteria</taxon>
        <taxon>Pseudomonadati</taxon>
        <taxon>Pseudomonadota</taxon>
        <taxon>Gammaproteobacteria</taxon>
        <taxon>Pseudomonadales</taxon>
        <taxon>Pseudomonadaceae</taxon>
        <taxon>Halopseudomonas</taxon>
    </lineage>
</organism>
<comment type="caution">
    <text evidence="4">The sequence shown here is derived from an EMBL/GenBank/DDBJ whole genome shotgun (WGS) entry which is preliminary data.</text>
</comment>
<dbReference type="SMART" id="SM00052">
    <property type="entry name" value="EAL"/>
    <property type="match status" value="1"/>
</dbReference>
<dbReference type="PANTHER" id="PTHR33121:SF79">
    <property type="entry name" value="CYCLIC DI-GMP PHOSPHODIESTERASE PDED-RELATED"/>
    <property type="match status" value="1"/>
</dbReference>
<dbReference type="Gene3D" id="3.20.20.450">
    <property type="entry name" value="EAL domain"/>
    <property type="match status" value="1"/>
</dbReference>
<dbReference type="InterPro" id="IPR050706">
    <property type="entry name" value="Cyclic-di-GMP_PDE-like"/>
</dbReference>
<accession>A0A1S8DGX6</accession>
<feature type="domain" description="EAL" evidence="2">
    <location>
        <begin position="520"/>
        <end position="767"/>
    </location>
</feature>
<dbReference type="InterPro" id="IPR043128">
    <property type="entry name" value="Rev_trsase/Diguanyl_cyclase"/>
</dbReference>